<evidence type="ECO:0008006" key="8">
    <source>
        <dbReference type="Google" id="ProtNLM"/>
    </source>
</evidence>
<dbReference type="InterPro" id="IPR014284">
    <property type="entry name" value="RNA_pol_sigma-70_dom"/>
</dbReference>
<dbReference type="CDD" id="cd06171">
    <property type="entry name" value="Sigma70_r4"/>
    <property type="match status" value="1"/>
</dbReference>
<keyword evidence="3" id="KW-0731">Sigma factor</keyword>
<evidence type="ECO:0000256" key="3">
    <source>
        <dbReference type="ARBA" id="ARBA00023082"/>
    </source>
</evidence>
<dbReference type="NCBIfam" id="TIGR02937">
    <property type="entry name" value="sigma70-ECF"/>
    <property type="match status" value="1"/>
</dbReference>
<dbReference type="InterPro" id="IPR007627">
    <property type="entry name" value="RNA_pol_sigma70_r2"/>
</dbReference>
<accession>X1BH93</accession>
<evidence type="ECO:0000256" key="1">
    <source>
        <dbReference type="ARBA" id="ARBA00010641"/>
    </source>
</evidence>
<reference evidence="7" key="1">
    <citation type="journal article" date="2014" name="Front. Microbiol.">
        <title>High frequency of phylogenetically diverse reductive dehalogenase-homologous genes in deep subseafloor sedimentary metagenomes.</title>
        <authorList>
            <person name="Kawai M."/>
            <person name="Futagami T."/>
            <person name="Toyoda A."/>
            <person name="Takaki Y."/>
            <person name="Nishi S."/>
            <person name="Hori S."/>
            <person name="Arai W."/>
            <person name="Tsubouchi T."/>
            <person name="Morono Y."/>
            <person name="Uchiyama I."/>
            <person name="Ito T."/>
            <person name="Fujiyama A."/>
            <person name="Inagaki F."/>
            <person name="Takami H."/>
        </authorList>
    </citation>
    <scope>NUCLEOTIDE SEQUENCE</scope>
    <source>
        <strain evidence="7">Expedition CK06-06</strain>
    </source>
</reference>
<sequence length="184" mass="22246">MIKDDIYWIRRVKNGKKNDFSPLVKRYKDVIFYFILRMVQNEEDAVDLTQESFIKAYNNLSNFKEKYSFKNWLFTIASHHTIDFLRKRKQMREIDLLEIDTDEPYVSPIDTLIKDERMQKLSEEIDLLPKNYRMVILLKHEESLKIEEIAEIMKIPPGTVKVWLHRARAQLRKKLLKKDEENIV</sequence>
<dbReference type="Pfam" id="PF04542">
    <property type="entry name" value="Sigma70_r2"/>
    <property type="match status" value="1"/>
</dbReference>
<comment type="caution">
    <text evidence="7">The sequence shown here is derived from an EMBL/GenBank/DDBJ whole genome shotgun (WGS) entry which is preliminary data.</text>
</comment>
<dbReference type="EMBL" id="BART01022275">
    <property type="protein sequence ID" value="GAG94390.1"/>
    <property type="molecule type" value="Genomic_DNA"/>
</dbReference>
<dbReference type="GO" id="GO:0006352">
    <property type="term" value="P:DNA-templated transcription initiation"/>
    <property type="evidence" value="ECO:0007669"/>
    <property type="project" value="InterPro"/>
</dbReference>
<evidence type="ECO:0000313" key="7">
    <source>
        <dbReference type="EMBL" id="GAG94390.1"/>
    </source>
</evidence>
<proteinExistence type="inferred from homology"/>
<dbReference type="SUPFAM" id="SSF88946">
    <property type="entry name" value="Sigma2 domain of RNA polymerase sigma factors"/>
    <property type="match status" value="1"/>
</dbReference>
<dbReference type="Pfam" id="PF08281">
    <property type="entry name" value="Sigma70_r4_2"/>
    <property type="match status" value="1"/>
</dbReference>
<dbReference type="SUPFAM" id="SSF88659">
    <property type="entry name" value="Sigma3 and sigma4 domains of RNA polymerase sigma factors"/>
    <property type="match status" value="1"/>
</dbReference>
<name>X1BH93_9ZZZZ</name>
<dbReference type="InterPro" id="IPR013325">
    <property type="entry name" value="RNA_pol_sigma_r2"/>
</dbReference>
<keyword evidence="2" id="KW-0805">Transcription regulation</keyword>
<evidence type="ECO:0000259" key="5">
    <source>
        <dbReference type="Pfam" id="PF04542"/>
    </source>
</evidence>
<dbReference type="GO" id="GO:0003677">
    <property type="term" value="F:DNA binding"/>
    <property type="evidence" value="ECO:0007669"/>
    <property type="project" value="InterPro"/>
</dbReference>
<dbReference type="InterPro" id="IPR013324">
    <property type="entry name" value="RNA_pol_sigma_r3/r4-like"/>
</dbReference>
<dbReference type="AlphaFoldDB" id="X1BH93"/>
<dbReference type="PANTHER" id="PTHR43133:SF51">
    <property type="entry name" value="RNA POLYMERASE SIGMA FACTOR"/>
    <property type="match status" value="1"/>
</dbReference>
<keyword evidence="4" id="KW-0804">Transcription</keyword>
<dbReference type="InterPro" id="IPR013249">
    <property type="entry name" value="RNA_pol_sigma70_r4_t2"/>
</dbReference>
<dbReference type="PANTHER" id="PTHR43133">
    <property type="entry name" value="RNA POLYMERASE ECF-TYPE SIGMA FACTO"/>
    <property type="match status" value="1"/>
</dbReference>
<protein>
    <recommendedName>
        <fullName evidence="8">HTH luxR-type domain-containing protein</fullName>
    </recommendedName>
</protein>
<dbReference type="Gene3D" id="1.10.10.10">
    <property type="entry name" value="Winged helix-like DNA-binding domain superfamily/Winged helix DNA-binding domain"/>
    <property type="match status" value="1"/>
</dbReference>
<dbReference type="InterPro" id="IPR039425">
    <property type="entry name" value="RNA_pol_sigma-70-like"/>
</dbReference>
<dbReference type="Gene3D" id="1.10.1740.10">
    <property type="match status" value="1"/>
</dbReference>
<evidence type="ECO:0000259" key="6">
    <source>
        <dbReference type="Pfam" id="PF08281"/>
    </source>
</evidence>
<dbReference type="InterPro" id="IPR036388">
    <property type="entry name" value="WH-like_DNA-bd_sf"/>
</dbReference>
<evidence type="ECO:0000256" key="4">
    <source>
        <dbReference type="ARBA" id="ARBA00023163"/>
    </source>
</evidence>
<feature type="domain" description="RNA polymerase sigma factor 70 region 4 type 2" evidence="6">
    <location>
        <begin position="119"/>
        <end position="171"/>
    </location>
</feature>
<comment type="similarity">
    <text evidence="1">Belongs to the sigma-70 factor family. ECF subfamily.</text>
</comment>
<dbReference type="GO" id="GO:0016987">
    <property type="term" value="F:sigma factor activity"/>
    <property type="evidence" value="ECO:0007669"/>
    <property type="project" value="UniProtKB-KW"/>
</dbReference>
<evidence type="ECO:0000256" key="2">
    <source>
        <dbReference type="ARBA" id="ARBA00023015"/>
    </source>
</evidence>
<organism evidence="7">
    <name type="scientific">marine sediment metagenome</name>
    <dbReference type="NCBI Taxonomy" id="412755"/>
    <lineage>
        <taxon>unclassified sequences</taxon>
        <taxon>metagenomes</taxon>
        <taxon>ecological metagenomes</taxon>
    </lineage>
</organism>
<gene>
    <name evidence="7" type="ORF">S01H4_40825</name>
</gene>
<feature type="domain" description="RNA polymerase sigma-70 region 2" evidence="5">
    <location>
        <begin position="23"/>
        <end position="89"/>
    </location>
</feature>